<feature type="non-terminal residue" evidence="2">
    <location>
        <position position="183"/>
    </location>
</feature>
<dbReference type="AlphaFoldDB" id="A0A8J2L3Z0"/>
<gene>
    <name evidence="2" type="ORF">AFUS01_LOCUS35192</name>
</gene>
<accession>A0A8J2L3Z0</accession>
<dbReference type="Proteomes" id="UP000708208">
    <property type="component" value="Unassembled WGS sequence"/>
</dbReference>
<feature type="compositionally biased region" description="Polar residues" evidence="1">
    <location>
        <begin position="69"/>
        <end position="78"/>
    </location>
</feature>
<feature type="region of interest" description="Disordered" evidence="1">
    <location>
        <begin position="61"/>
        <end position="115"/>
    </location>
</feature>
<keyword evidence="3" id="KW-1185">Reference proteome</keyword>
<comment type="caution">
    <text evidence="2">The sequence shown here is derived from an EMBL/GenBank/DDBJ whole genome shotgun (WGS) entry which is preliminary data.</text>
</comment>
<sequence length="183" mass="20031">MANASESVSCENLHSPGVNPGKPGIPGSFTALTLVEKIKDALLPAVENLITQRIAGALEKPEKTKDIPSGSTTGSEITGDTIDHTEVNRISKRKSDSLSTENDTGEILSDNDDDNPVDFTSCSSWCPAEQTKIDVNSRLRTSLDRFERRKIFQDFPFPNLPAISMPKIDDSFAQALKQRKINQ</sequence>
<feature type="compositionally biased region" description="Basic and acidic residues" evidence="1">
    <location>
        <begin position="81"/>
        <end position="96"/>
    </location>
</feature>
<reference evidence="2" key="1">
    <citation type="submission" date="2021-06" db="EMBL/GenBank/DDBJ databases">
        <authorList>
            <person name="Hodson N. C."/>
            <person name="Mongue J. A."/>
            <person name="Jaron S. K."/>
        </authorList>
    </citation>
    <scope>NUCLEOTIDE SEQUENCE</scope>
</reference>
<evidence type="ECO:0000313" key="3">
    <source>
        <dbReference type="Proteomes" id="UP000708208"/>
    </source>
</evidence>
<feature type="region of interest" description="Disordered" evidence="1">
    <location>
        <begin position="1"/>
        <end position="24"/>
    </location>
</feature>
<dbReference type="EMBL" id="CAJVCH010534816">
    <property type="protein sequence ID" value="CAG7825067.1"/>
    <property type="molecule type" value="Genomic_DNA"/>
</dbReference>
<name>A0A8J2L3Z0_9HEXA</name>
<evidence type="ECO:0000256" key="1">
    <source>
        <dbReference type="SAM" id="MobiDB-lite"/>
    </source>
</evidence>
<proteinExistence type="predicted"/>
<feature type="compositionally biased region" description="Polar residues" evidence="1">
    <location>
        <begin position="1"/>
        <end position="12"/>
    </location>
</feature>
<organism evidence="2 3">
    <name type="scientific">Allacma fusca</name>
    <dbReference type="NCBI Taxonomy" id="39272"/>
    <lineage>
        <taxon>Eukaryota</taxon>
        <taxon>Metazoa</taxon>
        <taxon>Ecdysozoa</taxon>
        <taxon>Arthropoda</taxon>
        <taxon>Hexapoda</taxon>
        <taxon>Collembola</taxon>
        <taxon>Symphypleona</taxon>
        <taxon>Sminthuridae</taxon>
        <taxon>Allacma</taxon>
    </lineage>
</organism>
<protein>
    <submittedName>
        <fullName evidence="2">Uncharacterized protein</fullName>
    </submittedName>
</protein>
<evidence type="ECO:0000313" key="2">
    <source>
        <dbReference type="EMBL" id="CAG7825067.1"/>
    </source>
</evidence>